<evidence type="ECO:0000256" key="10">
    <source>
        <dbReference type="ARBA" id="ARBA00022833"/>
    </source>
</evidence>
<organism evidence="16 17">
    <name type="scientific">Clydaea vesicula</name>
    <dbReference type="NCBI Taxonomy" id="447962"/>
    <lineage>
        <taxon>Eukaryota</taxon>
        <taxon>Fungi</taxon>
        <taxon>Fungi incertae sedis</taxon>
        <taxon>Chytridiomycota</taxon>
        <taxon>Chytridiomycota incertae sedis</taxon>
        <taxon>Chytridiomycetes</taxon>
        <taxon>Lobulomycetales</taxon>
        <taxon>Lobulomycetaceae</taxon>
        <taxon>Clydaea</taxon>
    </lineage>
</organism>
<protein>
    <recommendedName>
        <fullName evidence="6 13">Galactose-1-phosphate uridylyltransferase</fullName>
        <ecNumber evidence="5 13">2.7.7.12</ecNumber>
    </recommendedName>
</protein>
<dbReference type="InterPro" id="IPR036265">
    <property type="entry name" value="HIT-like_sf"/>
</dbReference>
<dbReference type="InterPro" id="IPR019779">
    <property type="entry name" value="GalP_UDPtransf1_His-AS"/>
</dbReference>
<evidence type="ECO:0000313" key="17">
    <source>
        <dbReference type="Proteomes" id="UP001211065"/>
    </source>
</evidence>
<evidence type="ECO:0000256" key="4">
    <source>
        <dbReference type="ARBA" id="ARBA00010951"/>
    </source>
</evidence>
<evidence type="ECO:0000256" key="12">
    <source>
        <dbReference type="ARBA" id="ARBA00023277"/>
    </source>
</evidence>
<dbReference type="Pfam" id="PF01087">
    <property type="entry name" value="GalP_UDP_transf"/>
    <property type="match status" value="1"/>
</dbReference>
<evidence type="ECO:0000259" key="15">
    <source>
        <dbReference type="Pfam" id="PF02744"/>
    </source>
</evidence>
<dbReference type="NCBIfam" id="TIGR00209">
    <property type="entry name" value="galT_1"/>
    <property type="match status" value="1"/>
</dbReference>
<comment type="caution">
    <text evidence="16">The sequence shown here is derived from an EMBL/GenBank/DDBJ whole genome shotgun (WGS) entry which is preliminary data.</text>
</comment>
<evidence type="ECO:0000256" key="9">
    <source>
        <dbReference type="ARBA" id="ARBA00022723"/>
    </source>
</evidence>
<dbReference type="InterPro" id="IPR001937">
    <property type="entry name" value="GalP_UDPtransf1"/>
</dbReference>
<evidence type="ECO:0000259" key="14">
    <source>
        <dbReference type="Pfam" id="PF01087"/>
    </source>
</evidence>
<dbReference type="InterPro" id="IPR005850">
    <property type="entry name" value="GalP_Utransf_C"/>
</dbReference>
<dbReference type="Proteomes" id="UP001211065">
    <property type="component" value="Unassembled WGS sequence"/>
</dbReference>
<evidence type="ECO:0000256" key="7">
    <source>
        <dbReference type="ARBA" id="ARBA00022679"/>
    </source>
</evidence>
<dbReference type="PANTHER" id="PTHR11943">
    <property type="entry name" value="GALACTOSE-1-PHOSPHATE URIDYLYLTRANSFERASE"/>
    <property type="match status" value="1"/>
</dbReference>
<feature type="domain" description="Galactose-1-phosphate uridyl transferase C-terminal" evidence="15">
    <location>
        <begin position="142"/>
        <end position="220"/>
    </location>
</feature>
<accession>A0AAD5XZ82</accession>
<evidence type="ECO:0000313" key="16">
    <source>
        <dbReference type="EMBL" id="KAJ3227403.1"/>
    </source>
</evidence>
<dbReference type="AlphaFoldDB" id="A0AAD5XZ82"/>
<dbReference type="InterPro" id="IPR005849">
    <property type="entry name" value="GalP_Utransf_N"/>
</dbReference>
<dbReference type="Pfam" id="PF02744">
    <property type="entry name" value="GalP_UDP_tr_C"/>
    <property type="match status" value="1"/>
</dbReference>
<dbReference type="PANTHER" id="PTHR11943:SF1">
    <property type="entry name" value="GALACTOSE-1-PHOSPHATE URIDYLYLTRANSFERASE"/>
    <property type="match status" value="1"/>
</dbReference>
<name>A0AAD5XZ82_9FUNG</name>
<evidence type="ECO:0000256" key="5">
    <source>
        <dbReference type="ARBA" id="ARBA00012384"/>
    </source>
</evidence>
<evidence type="ECO:0000256" key="11">
    <source>
        <dbReference type="ARBA" id="ARBA00023144"/>
    </source>
</evidence>
<comment type="similarity">
    <text evidence="4 13">Belongs to the galactose-1-phosphate uridylyltransferase type 1 family.</text>
</comment>
<keyword evidence="17" id="KW-1185">Reference proteome</keyword>
<dbReference type="EC" id="2.7.7.12" evidence="5 13"/>
<gene>
    <name evidence="16" type="ORF">HK099_002154</name>
</gene>
<keyword evidence="10" id="KW-0862">Zinc</keyword>
<dbReference type="GO" id="GO:0008108">
    <property type="term" value="F:UDP-glucose:hexose-1-phosphate uridylyltransferase activity"/>
    <property type="evidence" value="ECO:0007669"/>
    <property type="project" value="UniProtKB-EC"/>
</dbReference>
<keyword evidence="9 13" id="KW-0479">Metal-binding</keyword>
<proteinExistence type="inferred from homology"/>
<reference evidence="16" key="1">
    <citation type="submission" date="2020-05" db="EMBL/GenBank/DDBJ databases">
        <title>Phylogenomic resolution of chytrid fungi.</title>
        <authorList>
            <person name="Stajich J.E."/>
            <person name="Amses K."/>
            <person name="Simmons R."/>
            <person name="Seto K."/>
            <person name="Myers J."/>
            <person name="Bonds A."/>
            <person name="Quandt C.A."/>
            <person name="Barry K."/>
            <person name="Liu P."/>
            <person name="Grigoriev I."/>
            <person name="Longcore J.E."/>
            <person name="James T.Y."/>
        </authorList>
    </citation>
    <scope>NUCLEOTIDE SEQUENCE</scope>
    <source>
        <strain evidence="16">JEL0476</strain>
    </source>
</reference>
<dbReference type="GO" id="GO:0005737">
    <property type="term" value="C:cytoplasm"/>
    <property type="evidence" value="ECO:0007669"/>
    <property type="project" value="TreeGrafter"/>
</dbReference>
<comment type="pathway">
    <text evidence="3 13">Carbohydrate metabolism; galactose metabolism.</text>
</comment>
<sequence length="254" mass="29302">MLTTSCKKTLVRIGGERNPAYTSTYVFPNDFPAVRADQQVDETSTPKLTKFEQLIQSESVRGTAEVLCFSPRHDQSMAEMDEDAIYSIILCWIEAYARLSKINYVNHVQIFENKGSTMGCSNPHPHGQIWATEHVPEEPGKEIKNMKKYQILNSSCLLCDYCEIEIDVKSRIVCENDTFICFVPFWAVWPYETMILPKIHLSKLTLFTEKQKTDLANILRFEMLAEPQRDITPEQSAEKLRMCPEIHYKLSFSD</sequence>
<evidence type="ECO:0000256" key="1">
    <source>
        <dbReference type="ARBA" id="ARBA00001107"/>
    </source>
</evidence>
<dbReference type="PROSITE" id="PS00117">
    <property type="entry name" value="GAL_P_UDP_TRANSF_I"/>
    <property type="match status" value="1"/>
</dbReference>
<evidence type="ECO:0000256" key="8">
    <source>
        <dbReference type="ARBA" id="ARBA00022695"/>
    </source>
</evidence>
<dbReference type="GO" id="GO:0033499">
    <property type="term" value="P:galactose catabolic process via UDP-galactose, Leloir pathway"/>
    <property type="evidence" value="ECO:0007669"/>
    <property type="project" value="TreeGrafter"/>
</dbReference>
<evidence type="ECO:0000256" key="2">
    <source>
        <dbReference type="ARBA" id="ARBA00001947"/>
    </source>
</evidence>
<dbReference type="SUPFAM" id="SSF54197">
    <property type="entry name" value="HIT-like"/>
    <property type="match status" value="2"/>
</dbReference>
<keyword evidence="8 13" id="KW-0548">Nucleotidyltransferase</keyword>
<keyword evidence="11 13" id="KW-0299">Galactose metabolism</keyword>
<evidence type="ECO:0000256" key="6">
    <source>
        <dbReference type="ARBA" id="ARBA00016340"/>
    </source>
</evidence>
<evidence type="ECO:0000256" key="13">
    <source>
        <dbReference type="RuleBase" id="RU000506"/>
    </source>
</evidence>
<keyword evidence="7 13" id="KW-0808">Transferase</keyword>
<keyword evidence="12 13" id="KW-0119">Carbohydrate metabolism</keyword>
<comment type="cofactor">
    <cofactor evidence="2">
        <name>Zn(2+)</name>
        <dbReference type="ChEBI" id="CHEBI:29105"/>
    </cofactor>
</comment>
<evidence type="ECO:0000256" key="3">
    <source>
        <dbReference type="ARBA" id="ARBA00004947"/>
    </source>
</evidence>
<dbReference type="EMBL" id="JADGJW010000017">
    <property type="protein sequence ID" value="KAJ3227403.1"/>
    <property type="molecule type" value="Genomic_DNA"/>
</dbReference>
<dbReference type="GO" id="GO:0008270">
    <property type="term" value="F:zinc ion binding"/>
    <property type="evidence" value="ECO:0007669"/>
    <property type="project" value="InterPro"/>
</dbReference>
<comment type="catalytic activity">
    <reaction evidence="1 13">
        <text>alpha-D-galactose 1-phosphate + UDP-alpha-D-glucose = alpha-D-glucose 1-phosphate + UDP-alpha-D-galactose</text>
        <dbReference type="Rhea" id="RHEA:13989"/>
        <dbReference type="ChEBI" id="CHEBI:58336"/>
        <dbReference type="ChEBI" id="CHEBI:58601"/>
        <dbReference type="ChEBI" id="CHEBI:58885"/>
        <dbReference type="ChEBI" id="CHEBI:66914"/>
        <dbReference type="EC" id="2.7.7.12"/>
    </reaction>
</comment>
<feature type="domain" description="Galactose-1-phosphate uridyl transferase N-terminal" evidence="14">
    <location>
        <begin position="12"/>
        <end position="136"/>
    </location>
</feature>
<dbReference type="Gene3D" id="3.30.428.10">
    <property type="entry name" value="HIT-like"/>
    <property type="match status" value="3"/>
</dbReference>